<sequence length="161" mass="17981">TTAGNLPSTRTTPLPKLQEQDERAERLKGRLRWEQRELRVRPGSYRDMETWQPQGHGDLAATGTWRPGSHRDMETWQPQGHGDLAATGTWRPGSHRDMETWQPQGHGYLAATGTWRSHLTEDVEVDVESMVSECLDADGLGTVPHAGIDHCYSSSPDRAGL</sequence>
<dbReference type="AlphaFoldDB" id="A0AAN8KWG7"/>
<organism evidence="2 3">
    <name type="scientific">Coregonus suidteri</name>
    <dbReference type="NCBI Taxonomy" id="861788"/>
    <lineage>
        <taxon>Eukaryota</taxon>
        <taxon>Metazoa</taxon>
        <taxon>Chordata</taxon>
        <taxon>Craniata</taxon>
        <taxon>Vertebrata</taxon>
        <taxon>Euteleostomi</taxon>
        <taxon>Actinopterygii</taxon>
        <taxon>Neopterygii</taxon>
        <taxon>Teleostei</taxon>
        <taxon>Protacanthopterygii</taxon>
        <taxon>Salmoniformes</taxon>
        <taxon>Salmonidae</taxon>
        <taxon>Coregoninae</taxon>
        <taxon>Coregonus</taxon>
    </lineage>
</organism>
<dbReference type="Proteomes" id="UP001356427">
    <property type="component" value="Unassembled WGS sequence"/>
</dbReference>
<protein>
    <submittedName>
        <fullName evidence="2">Uncharacterized protein</fullName>
    </submittedName>
</protein>
<reference evidence="2 3" key="1">
    <citation type="submission" date="2021-04" db="EMBL/GenBank/DDBJ databases">
        <authorList>
            <person name="De Guttry C."/>
            <person name="Zahm M."/>
            <person name="Klopp C."/>
            <person name="Cabau C."/>
            <person name="Louis A."/>
            <person name="Berthelot C."/>
            <person name="Parey E."/>
            <person name="Roest Crollius H."/>
            <person name="Montfort J."/>
            <person name="Robinson-Rechavi M."/>
            <person name="Bucao C."/>
            <person name="Bouchez O."/>
            <person name="Gislard M."/>
            <person name="Lluch J."/>
            <person name="Milhes M."/>
            <person name="Lampietro C."/>
            <person name="Lopez Roques C."/>
            <person name="Donnadieu C."/>
            <person name="Braasch I."/>
            <person name="Desvignes T."/>
            <person name="Postlethwait J."/>
            <person name="Bobe J."/>
            <person name="Wedekind C."/>
            <person name="Guiguen Y."/>
        </authorList>
    </citation>
    <scope>NUCLEOTIDE SEQUENCE [LARGE SCALE GENOMIC DNA]</scope>
    <source>
        <strain evidence="2">Cs_M1</strain>
        <tissue evidence="2">Blood</tissue>
    </source>
</reference>
<name>A0AAN8KWG7_9TELE</name>
<keyword evidence="3" id="KW-1185">Reference proteome</keyword>
<comment type="caution">
    <text evidence="2">The sequence shown here is derived from an EMBL/GenBank/DDBJ whole genome shotgun (WGS) entry which is preliminary data.</text>
</comment>
<evidence type="ECO:0000256" key="1">
    <source>
        <dbReference type="SAM" id="MobiDB-lite"/>
    </source>
</evidence>
<accession>A0AAN8KWG7</accession>
<evidence type="ECO:0000313" key="3">
    <source>
        <dbReference type="Proteomes" id="UP001356427"/>
    </source>
</evidence>
<proteinExistence type="predicted"/>
<evidence type="ECO:0000313" key="2">
    <source>
        <dbReference type="EMBL" id="KAK6299393.1"/>
    </source>
</evidence>
<dbReference type="EMBL" id="JAGTTL010000029">
    <property type="protein sequence ID" value="KAK6299393.1"/>
    <property type="molecule type" value="Genomic_DNA"/>
</dbReference>
<gene>
    <name evidence="2" type="ORF">J4Q44_G00309030</name>
</gene>
<feature type="compositionally biased region" description="Polar residues" evidence="1">
    <location>
        <begin position="1"/>
        <end position="12"/>
    </location>
</feature>
<feature type="non-terminal residue" evidence="2">
    <location>
        <position position="1"/>
    </location>
</feature>
<feature type="region of interest" description="Disordered" evidence="1">
    <location>
        <begin position="1"/>
        <end position="25"/>
    </location>
</feature>
<feature type="region of interest" description="Disordered" evidence="1">
    <location>
        <begin position="47"/>
        <end position="97"/>
    </location>
</feature>